<dbReference type="EMBL" id="CP061839">
    <property type="protein sequence ID" value="QOW62168.1"/>
    <property type="molecule type" value="Genomic_DNA"/>
</dbReference>
<dbReference type="Proteomes" id="UP000593915">
    <property type="component" value="Chromosome"/>
</dbReference>
<proteinExistence type="predicted"/>
<sequence>MTVIMAGFGAGLTWGGCVVRF</sequence>
<dbReference type="RefSeq" id="WP_194077655.1">
    <property type="nucleotide sequence ID" value="NZ_CP061839.1"/>
</dbReference>
<protein>
    <submittedName>
        <fullName evidence="1">Uncharacterized protein</fullName>
    </submittedName>
</protein>
<evidence type="ECO:0000313" key="1">
    <source>
        <dbReference type="EMBL" id="QOW62168.1"/>
    </source>
</evidence>
<name>A0A7S6WRU4_9SPIR</name>
<accession>A0A7S6WRU4</accession>
<reference evidence="1 2" key="1">
    <citation type="submission" date="2020-09" db="EMBL/GenBank/DDBJ databases">
        <title>Characterization of Treponema spp. from bovine digital dermatitis in Korea.</title>
        <authorList>
            <person name="Espiritu H.M."/>
            <person name="Cho Y.I."/>
            <person name="Mamuad L."/>
        </authorList>
    </citation>
    <scope>NUCLEOTIDE SEQUENCE [LARGE SCALE GENOMIC DNA]</scope>
    <source>
        <strain evidence="1 2">KS1</strain>
    </source>
</reference>
<organism evidence="1 2">
    <name type="scientific">Treponema pedis</name>
    <dbReference type="NCBI Taxonomy" id="409322"/>
    <lineage>
        <taxon>Bacteria</taxon>
        <taxon>Pseudomonadati</taxon>
        <taxon>Spirochaetota</taxon>
        <taxon>Spirochaetia</taxon>
        <taxon>Spirochaetales</taxon>
        <taxon>Treponemataceae</taxon>
        <taxon>Treponema</taxon>
    </lineage>
</organism>
<gene>
    <name evidence="1" type="ORF">IFE08_08040</name>
</gene>
<evidence type="ECO:0000313" key="2">
    <source>
        <dbReference type="Proteomes" id="UP000593915"/>
    </source>
</evidence>
<dbReference type="AlphaFoldDB" id="A0A7S6WRU4"/>